<feature type="region of interest" description="Disordered" evidence="1">
    <location>
        <begin position="79"/>
        <end position="100"/>
    </location>
</feature>
<name>A0A2J6RSS7_HYAVF</name>
<accession>A0A2J6RSS7</accession>
<evidence type="ECO:0000256" key="1">
    <source>
        <dbReference type="SAM" id="MobiDB-lite"/>
    </source>
</evidence>
<dbReference type="AlphaFoldDB" id="A0A2J6RSS7"/>
<keyword evidence="3" id="KW-1185">Reference proteome</keyword>
<feature type="region of interest" description="Disordered" evidence="1">
    <location>
        <begin position="19"/>
        <end position="57"/>
    </location>
</feature>
<dbReference type="Proteomes" id="UP000235786">
    <property type="component" value="Unassembled WGS sequence"/>
</dbReference>
<gene>
    <name evidence="2" type="ORF">L207DRAFT_528189</name>
</gene>
<evidence type="ECO:0000313" key="3">
    <source>
        <dbReference type="Proteomes" id="UP000235786"/>
    </source>
</evidence>
<feature type="compositionally biased region" description="Basic and acidic residues" evidence="1">
    <location>
        <begin position="44"/>
        <end position="56"/>
    </location>
</feature>
<dbReference type="EMBL" id="KZ613944">
    <property type="protein sequence ID" value="PMD41576.1"/>
    <property type="molecule type" value="Genomic_DNA"/>
</dbReference>
<proteinExistence type="predicted"/>
<sequence length="213" mass="24404">MDTRAELITRLTPQLRKPVQMPEIQTLNDLDEEMFPPPLLPGEYMEHNNRRLEHPPKPIGYERALKEAGEALQRDLYDDDREDLEARTTTPVPQRRRSSTLRPEAPIFTPTKVTDNNNQVKPVVPHMNSADYFHASNKYVVEESFVVTSGMEEKKVRWEGSDDSGSTTPRGPQTWLGKMEVLAPVESEGRRAPTPRAPQVAVPRYFDAHHLRQ</sequence>
<organism evidence="2 3">
    <name type="scientific">Hyaloscypha variabilis (strain UAMH 11265 / GT02V1 / F)</name>
    <name type="common">Meliniomyces variabilis</name>
    <dbReference type="NCBI Taxonomy" id="1149755"/>
    <lineage>
        <taxon>Eukaryota</taxon>
        <taxon>Fungi</taxon>
        <taxon>Dikarya</taxon>
        <taxon>Ascomycota</taxon>
        <taxon>Pezizomycotina</taxon>
        <taxon>Leotiomycetes</taxon>
        <taxon>Helotiales</taxon>
        <taxon>Hyaloscyphaceae</taxon>
        <taxon>Hyaloscypha</taxon>
        <taxon>Hyaloscypha variabilis</taxon>
    </lineage>
</organism>
<reference evidence="2 3" key="1">
    <citation type="submission" date="2016-04" db="EMBL/GenBank/DDBJ databases">
        <title>A degradative enzymes factory behind the ericoid mycorrhizal symbiosis.</title>
        <authorList>
            <consortium name="DOE Joint Genome Institute"/>
            <person name="Martino E."/>
            <person name="Morin E."/>
            <person name="Grelet G."/>
            <person name="Kuo A."/>
            <person name="Kohler A."/>
            <person name="Daghino S."/>
            <person name="Barry K."/>
            <person name="Choi C."/>
            <person name="Cichocki N."/>
            <person name="Clum A."/>
            <person name="Copeland A."/>
            <person name="Hainaut M."/>
            <person name="Haridas S."/>
            <person name="Labutti K."/>
            <person name="Lindquist E."/>
            <person name="Lipzen A."/>
            <person name="Khouja H.-R."/>
            <person name="Murat C."/>
            <person name="Ohm R."/>
            <person name="Olson A."/>
            <person name="Spatafora J."/>
            <person name="Veneault-Fourrey C."/>
            <person name="Henrissat B."/>
            <person name="Grigoriev I."/>
            <person name="Martin F."/>
            <person name="Perotto S."/>
        </authorList>
    </citation>
    <scope>NUCLEOTIDE SEQUENCE [LARGE SCALE GENOMIC DNA]</scope>
    <source>
        <strain evidence="2 3">F</strain>
    </source>
</reference>
<protein>
    <submittedName>
        <fullName evidence="2">Uncharacterized protein</fullName>
    </submittedName>
</protein>
<evidence type="ECO:0000313" key="2">
    <source>
        <dbReference type="EMBL" id="PMD41576.1"/>
    </source>
</evidence>